<evidence type="ECO:0000313" key="1">
    <source>
        <dbReference type="EMBL" id="MEQ2162697.1"/>
    </source>
</evidence>
<reference evidence="1 2" key="1">
    <citation type="submission" date="2021-06" db="EMBL/GenBank/DDBJ databases">
        <authorList>
            <person name="Palmer J.M."/>
        </authorList>
    </citation>
    <scope>NUCLEOTIDE SEQUENCE [LARGE SCALE GENOMIC DNA]</scope>
    <source>
        <strain evidence="1 2">GA_2019</strain>
        <tissue evidence="1">Muscle</tissue>
    </source>
</reference>
<dbReference type="EMBL" id="JAHRIO010012297">
    <property type="protein sequence ID" value="MEQ2162697.1"/>
    <property type="molecule type" value="Genomic_DNA"/>
</dbReference>
<keyword evidence="2" id="KW-1185">Reference proteome</keyword>
<proteinExistence type="predicted"/>
<gene>
    <name evidence="1" type="ORF">GOODEAATRI_022464</name>
</gene>
<accession>A0ABV0MUF8</accession>
<evidence type="ECO:0000313" key="2">
    <source>
        <dbReference type="Proteomes" id="UP001476798"/>
    </source>
</evidence>
<sequence>MEEYSTVSRAWNLLHVLETMLGDTANLWAIARIDVTSWWHGSACANSVGSRYHLMLPVETLMLVNCKTTEKQSKKQGGKILWPPPAKPFLFLGMSHCCPYEKTSIKERL</sequence>
<dbReference type="Proteomes" id="UP001476798">
    <property type="component" value="Unassembled WGS sequence"/>
</dbReference>
<name>A0ABV0MUF8_9TELE</name>
<organism evidence="1 2">
    <name type="scientific">Goodea atripinnis</name>
    <dbReference type="NCBI Taxonomy" id="208336"/>
    <lineage>
        <taxon>Eukaryota</taxon>
        <taxon>Metazoa</taxon>
        <taxon>Chordata</taxon>
        <taxon>Craniata</taxon>
        <taxon>Vertebrata</taxon>
        <taxon>Euteleostomi</taxon>
        <taxon>Actinopterygii</taxon>
        <taxon>Neopterygii</taxon>
        <taxon>Teleostei</taxon>
        <taxon>Neoteleostei</taxon>
        <taxon>Acanthomorphata</taxon>
        <taxon>Ovalentaria</taxon>
        <taxon>Atherinomorphae</taxon>
        <taxon>Cyprinodontiformes</taxon>
        <taxon>Goodeidae</taxon>
        <taxon>Goodea</taxon>
    </lineage>
</organism>
<comment type="caution">
    <text evidence="1">The sequence shown here is derived from an EMBL/GenBank/DDBJ whole genome shotgun (WGS) entry which is preliminary data.</text>
</comment>
<protein>
    <submittedName>
        <fullName evidence="1">Uncharacterized protein</fullName>
    </submittedName>
</protein>